<evidence type="ECO:0000313" key="2">
    <source>
        <dbReference type="EMBL" id="OKH39298.1"/>
    </source>
</evidence>
<comment type="caution">
    <text evidence="2">The sequence shown here is derived from an EMBL/GenBank/DDBJ whole genome shotgun (WGS) entry which is preliminary data.</text>
</comment>
<dbReference type="STRING" id="454136.NIES2119_06020"/>
<name>A0A1U7IPL5_9CYAN</name>
<dbReference type="Proteomes" id="UP000185860">
    <property type="component" value="Unassembled WGS sequence"/>
</dbReference>
<evidence type="ECO:0000313" key="3">
    <source>
        <dbReference type="Proteomes" id="UP000185860"/>
    </source>
</evidence>
<dbReference type="EMBL" id="MRCE01000005">
    <property type="protein sequence ID" value="OKH39298.1"/>
    <property type="molecule type" value="Genomic_DNA"/>
</dbReference>
<dbReference type="RefSeq" id="WP_073592551.1">
    <property type="nucleotide sequence ID" value="NZ_MRCE01000005.1"/>
</dbReference>
<gene>
    <name evidence="2" type="ORF">NIES2119_06020</name>
</gene>
<dbReference type="AlphaFoldDB" id="A0A1U7IPL5"/>
<reference evidence="2 3" key="1">
    <citation type="submission" date="2016-11" db="EMBL/GenBank/DDBJ databases">
        <title>Draft Genome Sequences of Nine Cyanobacterial Strains from Diverse Habitats.</title>
        <authorList>
            <person name="Zhu T."/>
            <person name="Hou S."/>
            <person name="Lu X."/>
            <person name="Hess W.R."/>
        </authorList>
    </citation>
    <scope>NUCLEOTIDE SEQUENCE [LARGE SCALE GENOMIC DNA]</scope>
    <source>
        <strain evidence="2 3">IAM M-71</strain>
    </source>
</reference>
<feature type="transmembrane region" description="Helical" evidence="1">
    <location>
        <begin position="24"/>
        <end position="47"/>
    </location>
</feature>
<sequence>MQGENRNDVKFGFTPQAENWNGRLAMIGFIAAVITELVSGQGVLHFLGLL</sequence>
<accession>A0A1U7IPL5</accession>
<dbReference type="OrthoDB" id="516137at2"/>
<evidence type="ECO:0000256" key="1">
    <source>
        <dbReference type="SAM" id="Phobius"/>
    </source>
</evidence>
<protein>
    <submittedName>
        <fullName evidence="2">Chlorophyll A-B binding protein</fullName>
    </submittedName>
</protein>
<proteinExistence type="predicted"/>
<keyword evidence="1" id="KW-1133">Transmembrane helix</keyword>
<keyword evidence="1" id="KW-0472">Membrane</keyword>
<dbReference type="Gene3D" id="1.10.3460.10">
    <property type="entry name" value="Chlorophyll a/b binding protein domain"/>
    <property type="match status" value="1"/>
</dbReference>
<keyword evidence="1" id="KW-0812">Transmembrane</keyword>
<dbReference type="SUPFAM" id="SSF103511">
    <property type="entry name" value="Chlorophyll a-b binding protein"/>
    <property type="match status" value="1"/>
</dbReference>
<organism evidence="2 3">
    <name type="scientific">[Phormidium ambiguum] IAM M-71</name>
    <dbReference type="NCBI Taxonomy" id="454136"/>
    <lineage>
        <taxon>Bacteria</taxon>
        <taxon>Bacillati</taxon>
        <taxon>Cyanobacteriota</taxon>
        <taxon>Cyanophyceae</taxon>
        <taxon>Oscillatoriophycideae</taxon>
        <taxon>Aerosakkonematales</taxon>
        <taxon>Aerosakkonemataceae</taxon>
        <taxon>Floridanema</taxon>
    </lineage>
</organism>